<keyword evidence="3" id="KW-1185">Reference proteome</keyword>
<keyword evidence="2" id="KW-0418">Kinase</keyword>
<dbReference type="STRING" id="619805.SAMN05660477_02253"/>
<dbReference type="Gene3D" id="2.60.120.10">
    <property type="entry name" value="Jelly Rolls"/>
    <property type="match status" value="1"/>
</dbReference>
<dbReference type="EMBL" id="FUYZ01000007">
    <property type="protein sequence ID" value="SKB98769.1"/>
    <property type="molecule type" value="Genomic_DNA"/>
</dbReference>
<name>A0A1T5FRI7_9FLAO</name>
<dbReference type="InterPro" id="IPR014710">
    <property type="entry name" value="RmlC-like_jellyroll"/>
</dbReference>
<evidence type="ECO:0000313" key="2">
    <source>
        <dbReference type="EMBL" id="SKB98769.1"/>
    </source>
</evidence>
<dbReference type="Proteomes" id="UP000191112">
    <property type="component" value="Unassembled WGS sequence"/>
</dbReference>
<gene>
    <name evidence="2" type="ORF">SAMN05660477_02253</name>
</gene>
<dbReference type="GO" id="GO:0016301">
    <property type="term" value="F:kinase activity"/>
    <property type="evidence" value="ECO:0007669"/>
    <property type="project" value="UniProtKB-KW"/>
</dbReference>
<keyword evidence="2" id="KW-0808">Transferase</keyword>
<protein>
    <submittedName>
        <fullName evidence="2">cAMP-binding domain of CRP or a regulatory subunit of cAMP-dependent protein kinases</fullName>
    </submittedName>
</protein>
<dbReference type="Pfam" id="PF00027">
    <property type="entry name" value="cNMP_binding"/>
    <property type="match status" value="1"/>
</dbReference>
<dbReference type="InterPro" id="IPR018490">
    <property type="entry name" value="cNMP-bd_dom_sf"/>
</dbReference>
<evidence type="ECO:0000259" key="1">
    <source>
        <dbReference type="Pfam" id="PF00027"/>
    </source>
</evidence>
<dbReference type="OrthoDB" id="680421at2"/>
<dbReference type="AlphaFoldDB" id="A0A1T5FRI7"/>
<dbReference type="SUPFAM" id="SSF51206">
    <property type="entry name" value="cAMP-binding domain-like"/>
    <property type="match status" value="1"/>
</dbReference>
<dbReference type="CDD" id="cd00038">
    <property type="entry name" value="CAP_ED"/>
    <property type="match status" value="1"/>
</dbReference>
<organism evidence="2 3">
    <name type="scientific">Soonwooa buanensis</name>
    <dbReference type="NCBI Taxonomy" id="619805"/>
    <lineage>
        <taxon>Bacteria</taxon>
        <taxon>Pseudomonadati</taxon>
        <taxon>Bacteroidota</taxon>
        <taxon>Flavobacteriia</taxon>
        <taxon>Flavobacteriales</taxon>
        <taxon>Weeksellaceae</taxon>
        <taxon>Chryseobacterium group</taxon>
        <taxon>Soonwooa</taxon>
    </lineage>
</organism>
<dbReference type="InterPro" id="IPR000595">
    <property type="entry name" value="cNMP-bd_dom"/>
</dbReference>
<feature type="domain" description="Cyclic nucleotide-binding" evidence="1">
    <location>
        <begin position="30"/>
        <end position="115"/>
    </location>
</feature>
<reference evidence="2 3" key="1">
    <citation type="submission" date="2017-02" db="EMBL/GenBank/DDBJ databases">
        <authorList>
            <person name="Peterson S.W."/>
        </authorList>
    </citation>
    <scope>NUCLEOTIDE SEQUENCE [LARGE SCALE GENOMIC DNA]</scope>
    <source>
        <strain evidence="2 3">DSM 22323</strain>
    </source>
</reference>
<sequence>MELNNIINNICPLSADINKLMCQHFEHLDLQKGTIILSADKTEKHLYFVKNGLVRAFTDFEGQEVTFWFGTEGQPIIPMNSYVYNKKNYENIELLEDCSLYKIEIIKLQKLYKEYKEIANWGRILAEKELVATERRLITRISMQAKDRYLELLAQHPNLLQRAALRHIASYLGITQVSLSRIRAQIK</sequence>
<proteinExistence type="predicted"/>
<evidence type="ECO:0000313" key="3">
    <source>
        <dbReference type="Proteomes" id="UP000191112"/>
    </source>
</evidence>
<accession>A0A1T5FRI7</accession>